<gene>
    <name evidence="1" type="ORF">SIRAN2465</name>
</gene>
<sequence>MLAGCPCDIADHVVQPVSVLDGFLEQVGTDEFVDTSAGLCDVDAGQGSYHIEGEVRAGVESKGAEEPLIGCAEFGVGEIKCGRDSGLGVDLVERADRSCQPFGEVLGVPSLPMQEAVGGKTDGQGISLAEVHDLPHG</sequence>
<evidence type="ECO:0000313" key="1">
    <source>
        <dbReference type="EMBL" id="CDR05516.1"/>
    </source>
</evidence>
<reference evidence="1" key="1">
    <citation type="submission" date="2014-05" db="EMBL/GenBank/DDBJ databases">
        <authorList>
            <person name="Horn Fabian"/>
        </authorList>
    </citation>
    <scope>NUCLEOTIDE SEQUENCE</scope>
</reference>
<dbReference type="EMBL" id="LK022848">
    <property type="protein sequence ID" value="CDR05516.1"/>
    <property type="molecule type" value="Genomic_DNA"/>
</dbReference>
<protein>
    <submittedName>
        <fullName evidence="1">Uncharacterized protein</fullName>
    </submittedName>
</protein>
<dbReference type="HOGENOM" id="CLU_1864025_0_0_11"/>
<proteinExistence type="predicted"/>
<organism evidence="1">
    <name type="scientific">Streptomyces iranensis</name>
    <dbReference type="NCBI Taxonomy" id="576784"/>
    <lineage>
        <taxon>Bacteria</taxon>
        <taxon>Bacillati</taxon>
        <taxon>Actinomycetota</taxon>
        <taxon>Actinomycetes</taxon>
        <taxon>Kitasatosporales</taxon>
        <taxon>Streptomycetaceae</taxon>
        <taxon>Streptomyces</taxon>
        <taxon>Streptomyces violaceusniger group</taxon>
    </lineage>
</organism>
<accession>A0A060ZQ59</accession>
<name>A0A060ZQ59_9ACTN</name>
<dbReference type="AlphaFoldDB" id="A0A060ZQ59"/>